<gene>
    <name evidence="2" type="ORF">J9317_07035</name>
</gene>
<name>A0ABS5LCR7_9BACI</name>
<dbReference type="EMBL" id="JAGVRK010000001">
    <property type="protein sequence ID" value="MBS2968510.1"/>
    <property type="molecule type" value="Genomic_DNA"/>
</dbReference>
<feature type="transmembrane region" description="Helical" evidence="1">
    <location>
        <begin position="150"/>
        <end position="167"/>
    </location>
</feature>
<dbReference type="NCBIfam" id="TIGR02206">
    <property type="entry name" value="intg_mem_TP0381"/>
    <property type="match status" value="1"/>
</dbReference>
<reference evidence="2 3" key="1">
    <citation type="submission" date="2021-04" db="EMBL/GenBank/DDBJ databases">
        <title>Metabacillus sp. strain KIGAM252 whole genome sequence.</title>
        <authorList>
            <person name="Seo M.-J."/>
            <person name="Cho E.-S."/>
            <person name="Hwang C.Y."/>
            <person name="Yoon D.J."/>
        </authorList>
    </citation>
    <scope>NUCLEOTIDE SEQUENCE [LARGE SCALE GENOMIC DNA]</scope>
    <source>
        <strain evidence="2 3">KIGAM252</strain>
    </source>
</reference>
<evidence type="ECO:0000256" key="1">
    <source>
        <dbReference type="SAM" id="Phobius"/>
    </source>
</evidence>
<dbReference type="Pfam" id="PF14808">
    <property type="entry name" value="TMEM164"/>
    <property type="match status" value="1"/>
</dbReference>
<feature type="transmembrane region" description="Helical" evidence="1">
    <location>
        <begin position="12"/>
        <end position="29"/>
    </location>
</feature>
<keyword evidence="1" id="KW-1133">Transmembrane helix</keyword>
<protein>
    <submittedName>
        <fullName evidence="2">TIGR02206 family membrane protein</fullName>
    </submittedName>
</protein>
<dbReference type="RefSeq" id="WP_211557366.1">
    <property type="nucleotide sequence ID" value="NZ_JAGVRK010000001.1"/>
</dbReference>
<feature type="transmembrane region" description="Helical" evidence="1">
    <location>
        <begin position="89"/>
        <end position="107"/>
    </location>
</feature>
<sequence length="219" mass="24842">MDKAFHIFSESHILALFVTFIAMPLVFILRTRFTAARYVIGFVLLSSEVLEQLWKLSAGRWSLSADLPLHLSDLAVLIAIIMTFTNNRALFQFLWYAGIASSFQAIISPDLGPCTFPHPIFFTFFVSHAGVIMACLLFAAKGFRPSLRSLWITALLVNLYAAAVYWVNHLLNSNYLYIMKKPEGGSLLEVLGPWPWYLLSMEGVMLVSFFLLYLPFRSD</sequence>
<dbReference type="InterPro" id="IPR011737">
    <property type="entry name" value="CHP02206_TP0381"/>
</dbReference>
<feature type="transmembrane region" description="Helical" evidence="1">
    <location>
        <begin position="194"/>
        <end position="214"/>
    </location>
</feature>
<comment type="caution">
    <text evidence="2">The sequence shown here is derived from an EMBL/GenBank/DDBJ whole genome shotgun (WGS) entry which is preliminary data.</text>
</comment>
<accession>A0ABS5LCR7</accession>
<keyword evidence="1" id="KW-0812">Transmembrane</keyword>
<organism evidence="2 3">
    <name type="scientific">Metabacillus flavus</name>
    <dbReference type="NCBI Taxonomy" id="2823519"/>
    <lineage>
        <taxon>Bacteria</taxon>
        <taxon>Bacillati</taxon>
        <taxon>Bacillota</taxon>
        <taxon>Bacilli</taxon>
        <taxon>Bacillales</taxon>
        <taxon>Bacillaceae</taxon>
        <taxon>Metabacillus</taxon>
    </lineage>
</organism>
<evidence type="ECO:0000313" key="2">
    <source>
        <dbReference type="EMBL" id="MBS2968510.1"/>
    </source>
</evidence>
<dbReference type="Proteomes" id="UP000682403">
    <property type="component" value="Unassembled WGS sequence"/>
</dbReference>
<keyword evidence="3" id="KW-1185">Reference proteome</keyword>
<evidence type="ECO:0000313" key="3">
    <source>
        <dbReference type="Proteomes" id="UP000682403"/>
    </source>
</evidence>
<proteinExistence type="predicted"/>
<feature type="transmembrane region" description="Helical" evidence="1">
    <location>
        <begin position="119"/>
        <end position="138"/>
    </location>
</feature>
<keyword evidence="1" id="KW-0472">Membrane</keyword>